<sequence length="352" mass="37358">MMNEIRTNGRKAAVLVAGSWGTALAAVLCDNGFDVSIWTRNALQAEEMNTTHTNSRYLPDCPLPSSLKATAVMSDALDGAELVLFTSPSSAMREVAKQAAPSLPANALVVHATKGFESETLNRMTTVLSEELGRSEDSMVVLSGPSHAEEVARRQPTTVVVASVDQSCAEQAQDAFINAYFRVYTNPDVIGVEVAGAIKNIIALGAGLSDGLGFGDNAKAALLTRGLAEISRLGTAMGANTLTFAGLAGVGDLVVTSTSKHSRNWRAGSMLAEGLELEEVLSRMGMVVEGVRTTMAARKLAERYEVEMPIAEQLYQVLFEGCAPKTAVGLLMGRGRTHESEQVAQDWGLHQS</sequence>
<keyword evidence="3 13" id="KW-0521">NADP</keyword>
<evidence type="ECO:0000256" key="7">
    <source>
        <dbReference type="ARBA" id="ARBA00023209"/>
    </source>
</evidence>
<dbReference type="GO" id="GO:0141153">
    <property type="term" value="F:glycerol-3-phosphate dehydrogenase (NADP+) activity"/>
    <property type="evidence" value="ECO:0007669"/>
    <property type="project" value="RHEA"/>
</dbReference>
<dbReference type="Gene3D" id="3.40.50.720">
    <property type="entry name" value="NAD(P)-binding Rossmann-like Domain"/>
    <property type="match status" value="1"/>
</dbReference>
<keyword evidence="8 13" id="KW-1208">Phospholipid metabolism</keyword>
<evidence type="ECO:0000256" key="5">
    <source>
        <dbReference type="ARBA" id="ARBA00023027"/>
    </source>
</evidence>
<evidence type="ECO:0000256" key="16">
    <source>
        <dbReference type="PIRSR" id="PIRSR000114-3"/>
    </source>
</evidence>
<feature type="binding site" evidence="13">
    <location>
        <position position="289"/>
    </location>
    <ligand>
        <name>NADPH</name>
        <dbReference type="ChEBI" id="CHEBI:57783"/>
    </ligand>
</feature>
<feature type="binding site" evidence="13">
    <location>
        <position position="263"/>
    </location>
    <ligand>
        <name>NADPH</name>
        <dbReference type="ChEBI" id="CHEBI:57783"/>
    </ligand>
</feature>
<dbReference type="InterPro" id="IPR011128">
    <property type="entry name" value="G3P_DH_NAD-dep_N"/>
</dbReference>
<dbReference type="Proteomes" id="UP000005387">
    <property type="component" value="Unassembled WGS sequence"/>
</dbReference>
<keyword evidence="6 13" id="KW-0443">Lipid metabolism</keyword>
<feature type="binding site" evidence="13">
    <location>
        <position position="199"/>
    </location>
    <ligand>
        <name>sn-glycerol 3-phosphate</name>
        <dbReference type="ChEBI" id="CHEBI:57597"/>
    </ligand>
</feature>
<dbReference type="PANTHER" id="PTHR11728:SF1">
    <property type="entry name" value="GLYCEROL-3-PHOSPHATE DEHYDROGENASE [NAD(+)] 2, CHLOROPLASTIC"/>
    <property type="match status" value="1"/>
</dbReference>
<feature type="chain" id="PRO_5003136294" description="Glycerol-3-phosphate dehydrogenase [NAD(P)+]" evidence="18">
    <location>
        <begin position="26"/>
        <end position="352"/>
    </location>
</feature>
<dbReference type="PRINTS" id="PR00077">
    <property type="entry name" value="GPDHDRGNASE"/>
</dbReference>
<evidence type="ECO:0000259" key="20">
    <source>
        <dbReference type="Pfam" id="PF07479"/>
    </source>
</evidence>
<feature type="binding site" evidence="13">
    <location>
        <position position="144"/>
    </location>
    <ligand>
        <name>sn-glycerol 3-phosphate</name>
        <dbReference type="ChEBI" id="CHEBI:57597"/>
    </ligand>
</feature>
<keyword evidence="7 13" id="KW-0594">Phospholipid biosynthesis</keyword>
<dbReference type="SUPFAM" id="SSF51735">
    <property type="entry name" value="NAD(P)-binding Rossmann-fold domains"/>
    <property type="match status" value="1"/>
</dbReference>
<feature type="binding site" evidence="16">
    <location>
        <position position="148"/>
    </location>
    <ligand>
        <name>NAD(+)</name>
        <dbReference type="ChEBI" id="CHEBI:57540"/>
    </ligand>
</feature>
<evidence type="ECO:0000256" key="1">
    <source>
        <dbReference type="ARBA" id="ARBA00011009"/>
    </source>
</evidence>
<feature type="binding site" evidence="13">
    <location>
        <position position="263"/>
    </location>
    <ligand>
        <name>sn-glycerol 3-phosphate</name>
        <dbReference type="ChEBI" id="CHEBI:57597"/>
    </ligand>
</feature>
<name>E0ICA2_9BACL</name>
<dbReference type="EMBL" id="AEDD01000009">
    <property type="protein sequence ID" value="EFM09788.1"/>
    <property type="molecule type" value="Genomic_DNA"/>
</dbReference>
<keyword evidence="18" id="KW-0732">Signal</keyword>
<keyword evidence="5 13" id="KW-0520">NAD</keyword>
<keyword evidence="2 13" id="KW-0444">Lipid biosynthesis</keyword>
<evidence type="ECO:0000256" key="2">
    <source>
        <dbReference type="ARBA" id="ARBA00022516"/>
    </source>
</evidence>
<comment type="subcellular location">
    <subcellularLocation>
        <location evidence="13">Cytoplasm</location>
    </subcellularLocation>
</comment>
<feature type="binding site" evidence="13">
    <location>
        <position position="146"/>
    </location>
    <ligand>
        <name>sn-glycerol 3-phosphate</name>
        <dbReference type="ChEBI" id="CHEBI:57597"/>
    </ligand>
</feature>
<dbReference type="GO" id="GO:0046168">
    <property type="term" value="P:glycerol-3-phosphate catabolic process"/>
    <property type="evidence" value="ECO:0007669"/>
    <property type="project" value="InterPro"/>
</dbReference>
<dbReference type="GO" id="GO:0141152">
    <property type="term" value="F:glycerol-3-phosphate dehydrogenase (NAD+) activity"/>
    <property type="evidence" value="ECO:0007669"/>
    <property type="project" value="RHEA"/>
</dbReference>
<feature type="binding site" evidence="13">
    <location>
        <position position="57"/>
    </location>
    <ligand>
        <name>NADPH</name>
        <dbReference type="ChEBI" id="CHEBI:57783"/>
    </ligand>
</feature>
<comment type="function">
    <text evidence="13">Catalyzes the reduction of the glycolytic intermediate dihydroxyacetone phosphate (DHAP) to sn-glycerol 3-phosphate (G3P), the key precursor for phospholipid synthesis.</text>
</comment>
<dbReference type="PANTHER" id="PTHR11728">
    <property type="entry name" value="GLYCEROL-3-PHOSPHATE DEHYDROGENASE"/>
    <property type="match status" value="1"/>
</dbReference>
<accession>E0ICA2</accession>
<evidence type="ECO:0000313" key="22">
    <source>
        <dbReference type="Proteomes" id="UP000005387"/>
    </source>
</evidence>
<feature type="binding site" evidence="13">
    <location>
        <position position="287"/>
    </location>
    <ligand>
        <name>NADPH</name>
        <dbReference type="ChEBI" id="CHEBI:57783"/>
    </ligand>
</feature>
<dbReference type="GO" id="GO:0008654">
    <property type="term" value="P:phospholipid biosynthetic process"/>
    <property type="evidence" value="ECO:0007669"/>
    <property type="project" value="UniProtKB-KW"/>
</dbReference>
<evidence type="ECO:0000256" key="18">
    <source>
        <dbReference type="SAM" id="SignalP"/>
    </source>
</evidence>
<protein>
    <recommendedName>
        <fullName evidence="11 13">Glycerol-3-phosphate dehydrogenase [NAD(P)+]</fullName>
        <ecNumber evidence="10 13">1.1.1.94</ecNumber>
    </recommendedName>
    <alternativeName>
        <fullName evidence="13">NAD(P)(+)-dependent glycerol-3-phosphate dehydrogenase</fullName>
    </alternativeName>
    <alternativeName>
        <fullName evidence="12 13">NAD(P)H-dependent dihydroxyacetone-phosphate reductase</fullName>
    </alternativeName>
</protein>
<feature type="binding site" evidence="16">
    <location>
        <position position="263"/>
    </location>
    <ligand>
        <name>NAD(+)</name>
        <dbReference type="ChEBI" id="CHEBI:57540"/>
    </ligand>
</feature>
<feature type="binding site" evidence="13">
    <location>
        <position position="148"/>
    </location>
    <ligand>
        <name>NADPH</name>
        <dbReference type="ChEBI" id="CHEBI:57783"/>
    </ligand>
</feature>
<dbReference type="eggNOG" id="COG0240">
    <property type="taxonomic scope" value="Bacteria"/>
</dbReference>
<comment type="catalytic activity">
    <reaction evidence="13">
        <text>sn-glycerol 3-phosphate + NAD(+) = dihydroxyacetone phosphate + NADH + H(+)</text>
        <dbReference type="Rhea" id="RHEA:11092"/>
        <dbReference type="ChEBI" id="CHEBI:15378"/>
        <dbReference type="ChEBI" id="CHEBI:57540"/>
        <dbReference type="ChEBI" id="CHEBI:57597"/>
        <dbReference type="ChEBI" id="CHEBI:57642"/>
        <dbReference type="ChEBI" id="CHEBI:57945"/>
        <dbReference type="EC" id="1.1.1.94"/>
    </reaction>
</comment>
<feature type="binding site" evidence="13">
    <location>
        <position position="114"/>
    </location>
    <ligand>
        <name>sn-glycerol 3-phosphate</name>
        <dbReference type="ChEBI" id="CHEBI:57597"/>
    </ligand>
</feature>
<evidence type="ECO:0000256" key="10">
    <source>
        <dbReference type="ARBA" id="ARBA00066687"/>
    </source>
</evidence>
<feature type="active site" description="Proton acceptor" evidence="13 14">
    <location>
        <position position="199"/>
    </location>
</feature>
<feature type="binding site" evidence="13">
    <location>
        <position position="262"/>
    </location>
    <ligand>
        <name>sn-glycerol 3-phosphate</name>
        <dbReference type="ChEBI" id="CHEBI:57597"/>
    </ligand>
</feature>
<proteinExistence type="inferred from homology"/>
<evidence type="ECO:0000256" key="4">
    <source>
        <dbReference type="ARBA" id="ARBA00023002"/>
    </source>
</evidence>
<comment type="pathway">
    <text evidence="13">Membrane lipid metabolism; glycerophospholipid metabolism.</text>
</comment>
<evidence type="ECO:0000313" key="21">
    <source>
        <dbReference type="EMBL" id="EFM09788.1"/>
    </source>
</evidence>
<organism evidence="21 22">
    <name type="scientific">Paenibacillus curdlanolyticus YK9</name>
    <dbReference type="NCBI Taxonomy" id="717606"/>
    <lineage>
        <taxon>Bacteria</taxon>
        <taxon>Bacillati</taxon>
        <taxon>Bacillota</taxon>
        <taxon>Bacilli</taxon>
        <taxon>Bacillales</taxon>
        <taxon>Paenibacillaceae</taxon>
        <taxon>Paenibacillus</taxon>
    </lineage>
</organism>
<dbReference type="STRING" id="717606.PaecuDRAFT_3291"/>
<evidence type="ECO:0000256" key="6">
    <source>
        <dbReference type="ARBA" id="ARBA00023098"/>
    </source>
</evidence>
<dbReference type="PIRSF" id="PIRSF000114">
    <property type="entry name" value="Glycerol-3-P_dh"/>
    <property type="match status" value="1"/>
</dbReference>
<dbReference type="InterPro" id="IPR008927">
    <property type="entry name" value="6-PGluconate_DH-like_C_sf"/>
</dbReference>
<dbReference type="GO" id="GO:0005829">
    <property type="term" value="C:cytosol"/>
    <property type="evidence" value="ECO:0007669"/>
    <property type="project" value="TreeGrafter"/>
</dbReference>
<dbReference type="OrthoDB" id="9812273at2"/>
<feature type="binding site" evidence="13">
    <location>
        <position position="19"/>
    </location>
    <ligand>
        <name>NADPH</name>
        <dbReference type="ChEBI" id="CHEBI:57783"/>
    </ligand>
</feature>
<dbReference type="PROSITE" id="PS00957">
    <property type="entry name" value="NAD_G3PDH"/>
    <property type="match status" value="1"/>
</dbReference>
<keyword evidence="4 13" id="KW-0560">Oxidoreductase</keyword>
<keyword evidence="13" id="KW-0547">Nucleotide-binding</keyword>
<dbReference type="EC" id="1.1.1.94" evidence="10 13"/>
<dbReference type="InterPro" id="IPR013328">
    <property type="entry name" value="6PGD_dom2"/>
</dbReference>
<gene>
    <name evidence="13" type="primary">gpsA</name>
    <name evidence="21" type="ORF">PaecuDRAFT_3291</name>
</gene>
<feature type="binding site" evidence="15">
    <location>
        <position position="114"/>
    </location>
    <ligand>
        <name>substrate</name>
    </ligand>
</feature>
<dbReference type="InterPro" id="IPR036291">
    <property type="entry name" value="NAD(P)-bd_dom_sf"/>
</dbReference>
<dbReference type="FunFam" id="3.40.50.720:FF:000019">
    <property type="entry name" value="Glycerol-3-phosphate dehydrogenase [NAD(P)+]"/>
    <property type="match status" value="1"/>
</dbReference>
<dbReference type="HAMAP" id="MF_00394">
    <property type="entry name" value="NAD_Glyc3P_dehydrog"/>
    <property type="match status" value="1"/>
</dbReference>
<feature type="domain" description="Glycerol-3-phosphate dehydrogenase NAD-dependent N-terminal" evidence="19">
    <location>
        <begin position="12"/>
        <end position="168"/>
    </location>
</feature>
<comment type="caution">
    <text evidence="13">Lacks conserved residue(s) required for the propagation of feature annotation.</text>
</comment>
<dbReference type="InterPro" id="IPR006109">
    <property type="entry name" value="G3P_DH_NAD-dep_C"/>
</dbReference>
<feature type="binding site" evidence="13">
    <location>
        <position position="114"/>
    </location>
    <ligand>
        <name>NADPH</name>
        <dbReference type="ChEBI" id="CHEBI:57783"/>
    </ligand>
</feature>
<evidence type="ECO:0000259" key="19">
    <source>
        <dbReference type="Pfam" id="PF01210"/>
    </source>
</evidence>
<keyword evidence="22" id="KW-1185">Reference proteome</keyword>
<dbReference type="UniPathway" id="UPA00940"/>
<evidence type="ECO:0000256" key="8">
    <source>
        <dbReference type="ARBA" id="ARBA00023264"/>
    </source>
</evidence>
<feature type="domain" description="Glycerol-3-phosphate dehydrogenase NAD-dependent C-terminal" evidence="20">
    <location>
        <begin position="188"/>
        <end position="328"/>
    </location>
</feature>
<evidence type="ECO:0000256" key="14">
    <source>
        <dbReference type="PIRSR" id="PIRSR000114-1"/>
    </source>
</evidence>
<feature type="binding site" evidence="13">
    <location>
        <position position="252"/>
    </location>
    <ligand>
        <name>sn-glycerol 3-phosphate</name>
        <dbReference type="ChEBI" id="CHEBI:57597"/>
    </ligand>
</feature>
<dbReference type="RefSeq" id="WP_006039279.1">
    <property type="nucleotide sequence ID" value="NZ_AEDD01000009.1"/>
</dbReference>
<evidence type="ECO:0000256" key="12">
    <source>
        <dbReference type="ARBA" id="ARBA00080511"/>
    </source>
</evidence>
<dbReference type="NCBIfam" id="NF000941">
    <property type="entry name" value="PRK00094.1-3"/>
    <property type="match status" value="1"/>
</dbReference>
<reference evidence="21 22" key="1">
    <citation type="submission" date="2010-07" db="EMBL/GenBank/DDBJ databases">
        <title>The draft genome of Paenibacillus curdlanolyticus YK9.</title>
        <authorList>
            <consortium name="US DOE Joint Genome Institute (JGI-PGF)"/>
            <person name="Lucas S."/>
            <person name="Copeland A."/>
            <person name="Lapidus A."/>
            <person name="Cheng J.-F."/>
            <person name="Bruce D."/>
            <person name="Goodwin L."/>
            <person name="Pitluck S."/>
            <person name="Land M.L."/>
            <person name="Hauser L."/>
            <person name="Chang Y.-J."/>
            <person name="Jeffries C."/>
            <person name="Anderson I.J."/>
            <person name="Johnson E."/>
            <person name="Loganathan U."/>
            <person name="Mulhopadhyay B."/>
            <person name="Kyrpides N."/>
            <person name="Woyke T.J."/>
        </authorList>
    </citation>
    <scope>NUCLEOTIDE SEQUENCE [LARGE SCALE GENOMIC DNA]</scope>
    <source>
        <strain evidence="21 22">YK9</strain>
    </source>
</reference>
<comment type="similarity">
    <text evidence="1 13 17">Belongs to the NAD-dependent glycerol-3-phosphate dehydrogenase family.</text>
</comment>
<dbReference type="FunFam" id="1.10.1040.10:FF:000001">
    <property type="entry name" value="Glycerol-3-phosphate dehydrogenase [NAD(P)+]"/>
    <property type="match status" value="1"/>
</dbReference>
<dbReference type="GO" id="GO:0005975">
    <property type="term" value="P:carbohydrate metabolic process"/>
    <property type="evidence" value="ECO:0007669"/>
    <property type="project" value="InterPro"/>
</dbReference>
<dbReference type="NCBIfam" id="NF000940">
    <property type="entry name" value="PRK00094.1-2"/>
    <property type="match status" value="1"/>
</dbReference>
<dbReference type="InterPro" id="IPR006168">
    <property type="entry name" value="G3P_DH_NAD-dep"/>
</dbReference>
<evidence type="ECO:0000256" key="9">
    <source>
        <dbReference type="ARBA" id="ARBA00052716"/>
    </source>
</evidence>
<evidence type="ECO:0000256" key="13">
    <source>
        <dbReference type="HAMAP-Rule" id="MF_00394"/>
    </source>
</evidence>
<feature type="binding site" evidence="13">
    <location>
        <position position="40"/>
    </location>
    <ligand>
        <name>NADPH</name>
        <dbReference type="ChEBI" id="CHEBI:57783"/>
    </ligand>
</feature>
<feature type="signal peptide" evidence="18">
    <location>
        <begin position="1"/>
        <end position="25"/>
    </location>
</feature>
<dbReference type="AlphaFoldDB" id="E0ICA2"/>
<dbReference type="GO" id="GO:0046167">
    <property type="term" value="P:glycerol-3-phosphate biosynthetic process"/>
    <property type="evidence" value="ECO:0007669"/>
    <property type="project" value="UniProtKB-UniRule"/>
</dbReference>
<comment type="catalytic activity">
    <reaction evidence="9">
        <text>sn-glycerol 3-phosphate + NADP(+) = dihydroxyacetone phosphate + NADPH + H(+)</text>
        <dbReference type="Rhea" id="RHEA:11096"/>
        <dbReference type="ChEBI" id="CHEBI:15378"/>
        <dbReference type="ChEBI" id="CHEBI:57597"/>
        <dbReference type="ChEBI" id="CHEBI:57642"/>
        <dbReference type="ChEBI" id="CHEBI:57783"/>
        <dbReference type="ChEBI" id="CHEBI:58349"/>
        <dbReference type="EC" id="1.1.1.94"/>
    </reaction>
    <physiologicalReaction direction="right-to-left" evidence="9">
        <dbReference type="Rhea" id="RHEA:11098"/>
    </physiologicalReaction>
</comment>
<feature type="binding site" evidence="15">
    <location>
        <begin position="263"/>
        <end position="264"/>
    </location>
    <ligand>
        <name>substrate</name>
    </ligand>
</feature>
<dbReference type="GO" id="GO:0051287">
    <property type="term" value="F:NAD binding"/>
    <property type="evidence" value="ECO:0007669"/>
    <property type="project" value="InterPro"/>
</dbReference>
<dbReference type="Pfam" id="PF01210">
    <property type="entry name" value="NAD_Gly3P_dh_N"/>
    <property type="match status" value="1"/>
</dbReference>
<evidence type="ECO:0000256" key="17">
    <source>
        <dbReference type="RuleBase" id="RU000437"/>
    </source>
</evidence>
<feature type="binding site" evidence="13">
    <location>
        <position position="264"/>
    </location>
    <ligand>
        <name>sn-glycerol 3-phosphate</name>
        <dbReference type="ChEBI" id="CHEBI:57597"/>
    </ligand>
</feature>
<evidence type="ECO:0000256" key="11">
    <source>
        <dbReference type="ARBA" id="ARBA00069372"/>
    </source>
</evidence>
<evidence type="ECO:0000256" key="3">
    <source>
        <dbReference type="ARBA" id="ARBA00022857"/>
    </source>
</evidence>
<dbReference type="SUPFAM" id="SSF48179">
    <property type="entry name" value="6-phosphogluconate dehydrogenase C-terminal domain-like"/>
    <property type="match status" value="1"/>
</dbReference>
<evidence type="ECO:0000256" key="15">
    <source>
        <dbReference type="PIRSR" id="PIRSR000114-2"/>
    </source>
</evidence>
<feature type="binding site" evidence="13">
    <location>
        <position position="20"/>
    </location>
    <ligand>
        <name>NADPH</name>
        <dbReference type="ChEBI" id="CHEBI:57783"/>
    </ligand>
</feature>
<dbReference type="Pfam" id="PF07479">
    <property type="entry name" value="NAD_Gly3P_dh_C"/>
    <property type="match status" value="1"/>
</dbReference>
<dbReference type="NCBIfam" id="NF000942">
    <property type="entry name" value="PRK00094.1-4"/>
    <property type="match status" value="1"/>
</dbReference>
<keyword evidence="13" id="KW-0963">Cytoplasm</keyword>
<dbReference type="Gene3D" id="1.10.1040.10">
    <property type="entry name" value="N-(1-d-carboxylethyl)-l-norvaline Dehydrogenase, domain 2"/>
    <property type="match status" value="1"/>
</dbReference>
<dbReference type="GO" id="GO:0006650">
    <property type="term" value="P:glycerophospholipid metabolic process"/>
    <property type="evidence" value="ECO:0007669"/>
    <property type="project" value="UniProtKB-UniRule"/>
</dbReference>